<comment type="caution">
    <text evidence="7">The sequence shown here is derived from an EMBL/GenBank/DDBJ whole genome shotgun (WGS) entry which is preliminary data.</text>
</comment>
<evidence type="ECO:0000313" key="7">
    <source>
        <dbReference type="EMBL" id="MFC6889388.1"/>
    </source>
</evidence>
<evidence type="ECO:0000256" key="1">
    <source>
        <dbReference type="ARBA" id="ARBA00004496"/>
    </source>
</evidence>
<proteinExistence type="predicted"/>
<evidence type="ECO:0000259" key="6">
    <source>
        <dbReference type="SMART" id="SM00829"/>
    </source>
</evidence>
<protein>
    <submittedName>
        <fullName evidence="7">NADPH:quinone reductase</fullName>
    </submittedName>
</protein>
<name>A0ABD5UJQ3_9EURY</name>
<dbReference type="PANTHER" id="PTHR44154">
    <property type="entry name" value="QUINONE OXIDOREDUCTASE"/>
    <property type="match status" value="1"/>
</dbReference>
<gene>
    <name evidence="7" type="ORF">ACFQEY_10230</name>
</gene>
<dbReference type="PANTHER" id="PTHR44154:SF1">
    <property type="entry name" value="QUINONE OXIDOREDUCTASE"/>
    <property type="match status" value="1"/>
</dbReference>
<dbReference type="Pfam" id="PF13602">
    <property type="entry name" value="ADH_zinc_N_2"/>
    <property type="match status" value="1"/>
</dbReference>
<dbReference type="Proteomes" id="UP001596333">
    <property type="component" value="Unassembled WGS sequence"/>
</dbReference>
<evidence type="ECO:0000313" key="8">
    <source>
        <dbReference type="Proteomes" id="UP001596333"/>
    </source>
</evidence>
<dbReference type="SMART" id="SM00829">
    <property type="entry name" value="PKS_ER"/>
    <property type="match status" value="1"/>
</dbReference>
<dbReference type="InterPro" id="IPR036291">
    <property type="entry name" value="NAD(P)-bd_dom_sf"/>
</dbReference>
<keyword evidence="5" id="KW-0694">RNA-binding</keyword>
<comment type="subunit">
    <text evidence="2">Homotetramer.</text>
</comment>
<dbReference type="SUPFAM" id="SSF51735">
    <property type="entry name" value="NAD(P)-binding Rossmann-fold domains"/>
    <property type="match status" value="1"/>
</dbReference>
<dbReference type="Gene3D" id="3.90.180.10">
    <property type="entry name" value="Medium-chain alcohol dehydrogenases, catalytic domain"/>
    <property type="match status" value="1"/>
</dbReference>
<dbReference type="EMBL" id="JBHSXI010000011">
    <property type="protein sequence ID" value="MFC6889388.1"/>
    <property type="molecule type" value="Genomic_DNA"/>
</dbReference>
<dbReference type="GO" id="GO:0030554">
    <property type="term" value="F:adenyl nucleotide binding"/>
    <property type="evidence" value="ECO:0007669"/>
    <property type="project" value="UniProtKB-ARBA"/>
</dbReference>
<dbReference type="InterPro" id="IPR020843">
    <property type="entry name" value="ER"/>
</dbReference>
<feature type="domain" description="Enoyl reductase (ER)" evidence="6">
    <location>
        <begin position="10"/>
        <end position="323"/>
    </location>
</feature>
<reference evidence="7 8" key="1">
    <citation type="journal article" date="2019" name="Int. J. Syst. Evol. Microbiol.">
        <title>The Global Catalogue of Microorganisms (GCM) 10K type strain sequencing project: providing services to taxonomists for standard genome sequencing and annotation.</title>
        <authorList>
            <consortium name="The Broad Institute Genomics Platform"/>
            <consortium name="The Broad Institute Genome Sequencing Center for Infectious Disease"/>
            <person name="Wu L."/>
            <person name="Ma J."/>
        </authorList>
    </citation>
    <scope>NUCLEOTIDE SEQUENCE [LARGE SCALE GENOMIC DNA]</scope>
    <source>
        <strain evidence="7 8">Y73</strain>
    </source>
</reference>
<dbReference type="GO" id="GO:0003723">
    <property type="term" value="F:RNA binding"/>
    <property type="evidence" value="ECO:0007669"/>
    <property type="project" value="UniProtKB-KW"/>
</dbReference>
<dbReference type="SUPFAM" id="SSF50129">
    <property type="entry name" value="GroES-like"/>
    <property type="match status" value="1"/>
</dbReference>
<dbReference type="Gene3D" id="3.40.50.720">
    <property type="entry name" value="NAD(P)-binding Rossmann-like Domain"/>
    <property type="match status" value="1"/>
</dbReference>
<dbReference type="CDD" id="cd08253">
    <property type="entry name" value="zeta_crystallin"/>
    <property type="match status" value="1"/>
</dbReference>
<dbReference type="GO" id="GO:0044281">
    <property type="term" value="P:small molecule metabolic process"/>
    <property type="evidence" value="ECO:0007669"/>
    <property type="project" value="UniProtKB-ARBA"/>
</dbReference>
<dbReference type="AlphaFoldDB" id="A0ABD5UJQ3"/>
<evidence type="ECO:0000256" key="2">
    <source>
        <dbReference type="ARBA" id="ARBA00011881"/>
    </source>
</evidence>
<sequence>MRAVRYHEHGDESVLTVDTVDLPDPGPEEALVRIEAASVNPIDTYVREGYVRPPSGLPHVGGSDLAGVVEAVGEDVTEVEEGDRVFATGLGLFSPGTYAEYTVAPAGQLAPLPDGVLFRDGAAAAMAFATAWRALVTRGDIELGDVALVHGAAGGVGHAAVQVAKAAGATVVGTARDGEPAEFARSVGADAVVDYRSEDLAADISEAADGREVDVVFEPQADAHLDANLACLARGGRIVIIGENGPITLEGGLPMEAKKADADLRFMSIMASPGDQAAILERVGERLADGTFTVEIDSVFGLDQVPDALRELMSSGTLGKVVLDTSR</sequence>
<dbReference type="InterPro" id="IPR002364">
    <property type="entry name" value="Quin_OxRdtase/zeta-crystal_CS"/>
</dbReference>
<keyword evidence="4" id="KW-0521">NADP</keyword>
<evidence type="ECO:0000256" key="3">
    <source>
        <dbReference type="ARBA" id="ARBA00022490"/>
    </source>
</evidence>
<dbReference type="Pfam" id="PF08240">
    <property type="entry name" value="ADH_N"/>
    <property type="match status" value="1"/>
</dbReference>
<evidence type="ECO:0000256" key="4">
    <source>
        <dbReference type="ARBA" id="ARBA00022857"/>
    </source>
</evidence>
<dbReference type="GO" id="GO:0005737">
    <property type="term" value="C:cytoplasm"/>
    <property type="evidence" value="ECO:0007669"/>
    <property type="project" value="UniProtKB-SubCell"/>
</dbReference>
<dbReference type="InterPro" id="IPR011032">
    <property type="entry name" value="GroES-like_sf"/>
</dbReference>
<dbReference type="GO" id="GO:0016616">
    <property type="term" value="F:oxidoreductase activity, acting on the CH-OH group of donors, NAD or NADP as acceptor"/>
    <property type="evidence" value="ECO:0007669"/>
    <property type="project" value="UniProtKB-ARBA"/>
</dbReference>
<organism evidence="7 8">
    <name type="scientific">Halorubrum trueperi</name>
    <dbReference type="NCBI Taxonomy" id="2004704"/>
    <lineage>
        <taxon>Archaea</taxon>
        <taxon>Methanobacteriati</taxon>
        <taxon>Methanobacteriota</taxon>
        <taxon>Stenosarchaea group</taxon>
        <taxon>Halobacteria</taxon>
        <taxon>Halobacteriales</taxon>
        <taxon>Haloferacaceae</taxon>
        <taxon>Halorubrum</taxon>
    </lineage>
</organism>
<dbReference type="GO" id="GO:0043168">
    <property type="term" value="F:anion binding"/>
    <property type="evidence" value="ECO:0007669"/>
    <property type="project" value="UniProtKB-ARBA"/>
</dbReference>
<dbReference type="InterPro" id="IPR051603">
    <property type="entry name" value="Zinc-ADH_QOR/CCCR"/>
</dbReference>
<accession>A0ABD5UJQ3</accession>
<keyword evidence="8" id="KW-1185">Reference proteome</keyword>
<dbReference type="PROSITE" id="PS01162">
    <property type="entry name" value="QOR_ZETA_CRYSTAL"/>
    <property type="match status" value="1"/>
</dbReference>
<comment type="subcellular location">
    <subcellularLocation>
        <location evidence="1">Cytoplasm</location>
    </subcellularLocation>
</comment>
<keyword evidence="3" id="KW-0963">Cytoplasm</keyword>
<dbReference type="RefSeq" id="WP_379768138.1">
    <property type="nucleotide sequence ID" value="NZ_JBHSXI010000011.1"/>
</dbReference>
<evidence type="ECO:0000256" key="5">
    <source>
        <dbReference type="ARBA" id="ARBA00022884"/>
    </source>
</evidence>
<dbReference type="InterPro" id="IPR013154">
    <property type="entry name" value="ADH-like_N"/>
</dbReference>